<organism evidence="1 2">
    <name type="scientific">Carboxydothermus pertinax</name>
    <dbReference type="NCBI Taxonomy" id="870242"/>
    <lineage>
        <taxon>Bacteria</taxon>
        <taxon>Bacillati</taxon>
        <taxon>Bacillota</taxon>
        <taxon>Clostridia</taxon>
        <taxon>Thermoanaerobacterales</taxon>
        <taxon>Thermoanaerobacteraceae</taxon>
        <taxon>Carboxydothermus</taxon>
    </lineage>
</organism>
<gene>
    <name evidence="1" type="ORF">cpu_17740</name>
</gene>
<comment type="caution">
    <text evidence="1">The sequence shown here is derived from an EMBL/GenBank/DDBJ whole genome shotgun (WGS) entry which is preliminary data.</text>
</comment>
<feature type="non-terminal residue" evidence="1">
    <location>
        <position position="24"/>
    </location>
</feature>
<proteinExistence type="predicted"/>
<reference evidence="2" key="1">
    <citation type="submission" date="2016-12" db="EMBL/GenBank/DDBJ databases">
        <title>Draft Genome Sequences od Carboxydothermus pertinax and islandicus, Hydrogenogenic Carboxydotrophic Bacteria.</title>
        <authorList>
            <person name="Fukuyama Y."/>
            <person name="Ohmae K."/>
            <person name="Yoneda Y."/>
            <person name="Yoshida T."/>
            <person name="Sako Y."/>
        </authorList>
    </citation>
    <scope>NUCLEOTIDE SEQUENCE [LARGE SCALE GENOMIC DNA]</scope>
    <source>
        <strain evidence="2">Ug1</strain>
    </source>
</reference>
<evidence type="ECO:0000313" key="1">
    <source>
        <dbReference type="EMBL" id="GAV23264.1"/>
    </source>
</evidence>
<sequence>MKEWGLALGGGFLRGATHIGVLKV</sequence>
<dbReference type="STRING" id="870242.cpu_17740"/>
<keyword evidence="2" id="KW-1185">Reference proteome</keyword>
<dbReference type="Proteomes" id="UP000187485">
    <property type="component" value="Unassembled WGS sequence"/>
</dbReference>
<protein>
    <submittedName>
        <fullName evidence="1">Uncharacterized protein</fullName>
    </submittedName>
</protein>
<accession>A0A1L8CWL8</accession>
<dbReference type="AlphaFoldDB" id="A0A1L8CWL8"/>
<dbReference type="EMBL" id="BDJK01000039">
    <property type="protein sequence ID" value="GAV23264.1"/>
    <property type="molecule type" value="Genomic_DNA"/>
</dbReference>
<evidence type="ECO:0000313" key="2">
    <source>
        <dbReference type="Proteomes" id="UP000187485"/>
    </source>
</evidence>
<name>A0A1L8CWL8_9THEO</name>